<gene>
    <name evidence="5" type="ORF">MTR67_038796</name>
</gene>
<feature type="transmembrane region" description="Helical" evidence="3">
    <location>
        <begin position="244"/>
        <end position="269"/>
    </location>
</feature>
<dbReference type="InterPro" id="IPR001878">
    <property type="entry name" value="Znf_CCHC"/>
</dbReference>
<protein>
    <recommendedName>
        <fullName evidence="4">CCHC-type domain-containing protein</fullName>
    </recommendedName>
</protein>
<keyword evidence="3" id="KW-0472">Membrane</keyword>
<sequence>MAMYEALYGRRSMSPISWFEVDNAAFIGPDSVHDAIEKVQLIRDRLKTAQSHMNSYSDVRKRDLGFEIDDWVFLKVSLMKGVRRFGKKGKLSRRYVVPYRILQRKCVGDLASIIPLESVVVKDSLTYEDVGVEIIDRQDWILDELGPKFEQENIRFLGLGWGSAPPRHQEGWRLAAVVRPKAAPTLLGLALRTTATPGSSGSFLLCSSSRDQDLLRQNVRRFAELDFSQGWPSGTFSELKDHSAVHLVVLAIISFALLPLLQLFCSFLLGRQGFFRCGQSGHRLRDCPSTKQGQGDNNNRVQSTTPAAPSGCFIWYGWRSMRERVVCPPEVFPGVPPEREINFGIDLFQNTLPILIPPYKMVPGELKELKEWLKDILDKLNKVTIKNKNPIPKIDDLIDQLQGANFFSMLDLISGYHQVTVRGSDILKRAFRTRYGHYEFVVMSFGLTNAPATFMDLMNKRRDPSAFTKIEGVQDWPRPTSPIDIKSFLGLADYYRRFAEGFSFVASRLTKLTQKKLKCKWSDECEKSFSELKSRLTTSHVLTLPDYSDSYVIYCDASRVVLGCVLMLRGKVIAYDFRQLKVHEKNYLIHDLELGTVVFTLKIWRHYIYGVMLMCSKVIRASSICSPRKSLIFIRRDGLNSSRTMT</sequence>
<dbReference type="Pfam" id="PF00078">
    <property type="entry name" value="RVT_1"/>
    <property type="match status" value="1"/>
</dbReference>
<keyword evidence="1" id="KW-0511">Multifunctional enzyme</keyword>
<keyword evidence="3" id="KW-0812">Transmembrane</keyword>
<dbReference type="PANTHER" id="PTHR37984:SF5">
    <property type="entry name" value="PROTEIN NYNRIN-LIKE"/>
    <property type="match status" value="1"/>
</dbReference>
<keyword evidence="6" id="KW-1185">Reference proteome</keyword>
<dbReference type="EMBL" id="CP133620">
    <property type="protein sequence ID" value="WMV45411.1"/>
    <property type="molecule type" value="Genomic_DNA"/>
</dbReference>
<dbReference type="GO" id="GO:0008270">
    <property type="term" value="F:zinc ion binding"/>
    <property type="evidence" value="ECO:0007669"/>
    <property type="project" value="UniProtKB-KW"/>
</dbReference>
<reference evidence="5" key="1">
    <citation type="submission" date="2023-08" db="EMBL/GenBank/DDBJ databases">
        <title>A de novo genome assembly of Solanum verrucosum Schlechtendal, a Mexican diploid species geographically isolated from the other diploid A-genome species in potato relatives.</title>
        <authorList>
            <person name="Hosaka K."/>
        </authorList>
    </citation>
    <scope>NUCLEOTIDE SEQUENCE</scope>
    <source>
        <tissue evidence="5">Young leaves</tissue>
    </source>
</reference>
<dbReference type="Pfam" id="PF00098">
    <property type="entry name" value="zf-CCHC"/>
    <property type="match status" value="1"/>
</dbReference>
<dbReference type="Proteomes" id="UP001234989">
    <property type="component" value="Chromosome 9"/>
</dbReference>
<dbReference type="InterPro" id="IPR043128">
    <property type="entry name" value="Rev_trsase/Diguanyl_cyclase"/>
</dbReference>
<evidence type="ECO:0000256" key="1">
    <source>
        <dbReference type="ARBA" id="ARBA00023268"/>
    </source>
</evidence>
<dbReference type="PROSITE" id="PS50158">
    <property type="entry name" value="ZF_CCHC"/>
    <property type="match status" value="1"/>
</dbReference>
<dbReference type="Gene3D" id="4.10.60.10">
    <property type="entry name" value="Zinc finger, CCHC-type"/>
    <property type="match status" value="1"/>
</dbReference>
<dbReference type="Gene3D" id="3.30.70.270">
    <property type="match status" value="2"/>
</dbReference>
<keyword evidence="2" id="KW-0863">Zinc-finger</keyword>
<keyword evidence="2" id="KW-0862">Zinc</keyword>
<dbReference type="FunFam" id="3.30.70.270:FF:000020">
    <property type="entry name" value="Transposon Tf2-6 polyprotein-like Protein"/>
    <property type="match status" value="1"/>
</dbReference>
<evidence type="ECO:0000256" key="3">
    <source>
        <dbReference type="SAM" id="Phobius"/>
    </source>
</evidence>
<dbReference type="GO" id="GO:0003676">
    <property type="term" value="F:nucleic acid binding"/>
    <property type="evidence" value="ECO:0007669"/>
    <property type="project" value="InterPro"/>
</dbReference>
<dbReference type="AlphaFoldDB" id="A0AAF0UGX1"/>
<evidence type="ECO:0000313" key="6">
    <source>
        <dbReference type="Proteomes" id="UP001234989"/>
    </source>
</evidence>
<keyword evidence="2" id="KW-0479">Metal-binding</keyword>
<dbReference type="InterPro" id="IPR000477">
    <property type="entry name" value="RT_dom"/>
</dbReference>
<keyword evidence="3" id="KW-1133">Transmembrane helix</keyword>
<dbReference type="InterPro" id="IPR041577">
    <property type="entry name" value="RT_RNaseH_2"/>
</dbReference>
<dbReference type="GO" id="GO:0003824">
    <property type="term" value="F:catalytic activity"/>
    <property type="evidence" value="ECO:0007669"/>
    <property type="project" value="UniProtKB-KW"/>
</dbReference>
<feature type="domain" description="CCHC-type" evidence="4">
    <location>
        <begin position="275"/>
        <end position="289"/>
    </location>
</feature>
<dbReference type="Gene3D" id="3.10.10.10">
    <property type="entry name" value="HIV Type 1 Reverse Transcriptase, subunit A, domain 1"/>
    <property type="match status" value="1"/>
</dbReference>
<dbReference type="Pfam" id="PF17919">
    <property type="entry name" value="RT_RNaseH_2"/>
    <property type="match status" value="1"/>
</dbReference>
<evidence type="ECO:0000259" key="4">
    <source>
        <dbReference type="PROSITE" id="PS50158"/>
    </source>
</evidence>
<evidence type="ECO:0000313" key="5">
    <source>
        <dbReference type="EMBL" id="WMV45411.1"/>
    </source>
</evidence>
<name>A0AAF0UGX1_SOLVR</name>
<proteinExistence type="predicted"/>
<dbReference type="InterPro" id="IPR050951">
    <property type="entry name" value="Retrovirus_Pol_polyprotein"/>
</dbReference>
<accession>A0AAF0UGX1</accession>
<organism evidence="5 6">
    <name type="scientific">Solanum verrucosum</name>
    <dbReference type="NCBI Taxonomy" id="315347"/>
    <lineage>
        <taxon>Eukaryota</taxon>
        <taxon>Viridiplantae</taxon>
        <taxon>Streptophyta</taxon>
        <taxon>Embryophyta</taxon>
        <taxon>Tracheophyta</taxon>
        <taxon>Spermatophyta</taxon>
        <taxon>Magnoliopsida</taxon>
        <taxon>eudicotyledons</taxon>
        <taxon>Gunneridae</taxon>
        <taxon>Pentapetalae</taxon>
        <taxon>asterids</taxon>
        <taxon>lamiids</taxon>
        <taxon>Solanales</taxon>
        <taxon>Solanaceae</taxon>
        <taxon>Solanoideae</taxon>
        <taxon>Solaneae</taxon>
        <taxon>Solanum</taxon>
    </lineage>
</organism>
<dbReference type="SUPFAM" id="SSF56672">
    <property type="entry name" value="DNA/RNA polymerases"/>
    <property type="match status" value="1"/>
</dbReference>
<dbReference type="PANTHER" id="PTHR37984">
    <property type="entry name" value="PROTEIN CBG26694"/>
    <property type="match status" value="1"/>
</dbReference>
<dbReference type="InterPro" id="IPR043502">
    <property type="entry name" value="DNA/RNA_pol_sf"/>
</dbReference>
<evidence type="ECO:0000256" key="2">
    <source>
        <dbReference type="PROSITE-ProRule" id="PRU00047"/>
    </source>
</evidence>
<dbReference type="CDD" id="cd01647">
    <property type="entry name" value="RT_LTR"/>
    <property type="match status" value="1"/>
</dbReference>